<dbReference type="InterPro" id="IPR033900">
    <property type="entry name" value="Gram_neg_porin_domain"/>
</dbReference>
<dbReference type="PRINTS" id="PR00184">
    <property type="entry name" value="NEISSPPORIN"/>
</dbReference>
<feature type="domain" description="Porin" evidence="11">
    <location>
        <begin position="2"/>
        <end position="384"/>
    </location>
</feature>
<dbReference type="GO" id="GO:0015288">
    <property type="term" value="F:porin activity"/>
    <property type="evidence" value="ECO:0007669"/>
    <property type="project" value="UniProtKB-KW"/>
</dbReference>
<evidence type="ECO:0000256" key="4">
    <source>
        <dbReference type="ARBA" id="ARBA00022452"/>
    </source>
</evidence>
<dbReference type="Pfam" id="PF13609">
    <property type="entry name" value="Porin_4"/>
    <property type="match status" value="1"/>
</dbReference>
<keyword evidence="3" id="KW-0813">Transport</keyword>
<dbReference type="GO" id="GO:0006811">
    <property type="term" value="P:monoatomic ion transport"/>
    <property type="evidence" value="ECO:0007669"/>
    <property type="project" value="UniProtKB-KW"/>
</dbReference>
<protein>
    <recommendedName>
        <fullName evidence="11">Porin domain-containing protein</fullName>
    </recommendedName>
</protein>
<evidence type="ECO:0000256" key="8">
    <source>
        <dbReference type="ARBA" id="ARBA00023114"/>
    </source>
</evidence>
<evidence type="ECO:0000256" key="3">
    <source>
        <dbReference type="ARBA" id="ARBA00022448"/>
    </source>
</evidence>
<dbReference type="PANTHER" id="PTHR34501:SF9">
    <property type="entry name" value="MAJOR OUTER MEMBRANE PROTEIN P.IA"/>
    <property type="match status" value="1"/>
</dbReference>
<reference evidence="12 13" key="1">
    <citation type="submission" date="2017-04" db="EMBL/GenBank/DDBJ databases">
        <title>Unexpected and diverse lifestyles within the genus Limnohabitans.</title>
        <authorList>
            <person name="Kasalicky V."/>
            <person name="Mehrshad M."/>
            <person name="Andrei S.-A."/>
            <person name="Salcher M."/>
            <person name="Kratochvilova H."/>
            <person name="Simek K."/>
            <person name="Ghai R."/>
        </authorList>
    </citation>
    <scope>NUCLEOTIDE SEQUENCE [LARGE SCALE GENOMIC DNA]</scope>
    <source>
        <strain evidence="12 13">MWH-C5</strain>
    </source>
</reference>
<dbReference type="CDD" id="cd00342">
    <property type="entry name" value="gram_neg_porins"/>
    <property type="match status" value="1"/>
</dbReference>
<keyword evidence="7" id="KW-0406">Ion transport</keyword>
<evidence type="ECO:0000259" key="11">
    <source>
        <dbReference type="Pfam" id="PF13609"/>
    </source>
</evidence>
<dbReference type="AlphaFoldDB" id="A0A315ER35"/>
<evidence type="ECO:0000256" key="6">
    <source>
        <dbReference type="ARBA" id="ARBA00022729"/>
    </source>
</evidence>
<evidence type="ECO:0000313" key="12">
    <source>
        <dbReference type="EMBL" id="PUE59711.1"/>
    </source>
</evidence>
<keyword evidence="13" id="KW-1185">Reference proteome</keyword>
<dbReference type="SUPFAM" id="SSF56935">
    <property type="entry name" value="Porins"/>
    <property type="match status" value="1"/>
</dbReference>
<evidence type="ECO:0000256" key="5">
    <source>
        <dbReference type="ARBA" id="ARBA00022692"/>
    </source>
</evidence>
<evidence type="ECO:0000313" key="13">
    <source>
        <dbReference type="Proteomes" id="UP000251341"/>
    </source>
</evidence>
<organism evidence="12 13">
    <name type="scientific">Limnohabitans curvus</name>
    <dbReference type="NCBI Taxonomy" id="323423"/>
    <lineage>
        <taxon>Bacteria</taxon>
        <taxon>Pseudomonadati</taxon>
        <taxon>Pseudomonadota</taxon>
        <taxon>Betaproteobacteria</taxon>
        <taxon>Burkholderiales</taxon>
        <taxon>Comamonadaceae</taxon>
        <taxon>Limnohabitans</taxon>
    </lineage>
</organism>
<gene>
    <name evidence="12" type="ORF">B9Z44_09050</name>
</gene>
<dbReference type="GO" id="GO:0009279">
    <property type="term" value="C:cell outer membrane"/>
    <property type="evidence" value="ECO:0007669"/>
    <property type="project" value="UniProtKB-SubCell"/>
</dbReference>
<evidence type="ECO:0000256" key="9">
    <source>
        <dbReference type="ARBA" id="ARBA00023136"/>
    </source>
</evidence>
<dbReference type="GO" id="GO:0046930">
    <property type="term" value="C:pore complex"/>
    <property type="evidence" value="ECO:0007669"/>
    <property type="project" value="UniProtKB-KW"/>
</dbReference>
<keyword evidence="5" id="KW-0812">Transmembrane</keyword>
<evidence type="ECO:0000256" key="7">
    <source>
        <dbReference type="ARBA" id="ARBA00023065"/>
    </source>
</evidence>
<dbReference type="PANTHER" id="PTHR34501">
    <property type="entry name" value="PROTEIN YDDL-RELATED"/>
    <property type="match status" value="1"/>
</dbReference>
<keyword evidence="4" id="KW-1134">Transmembrane beta strand</keyword>
<evidence type="ECO:0000256" key="1">
    <source>
        <dbReference type="ARBA" id="ARBA00004571"/>
    </source>
</evidence>
<proteinExistence type="predicted"/>
<name>A0A315ER35_9BURK</name>
<keyword evidence="8" id="KW-0626">Porin</keyword>
<dbReference type="EMBL" id="NESP01000001">
    <property type="protein sequence ID" value="PUE59711.1"/>
    <property type="molecule type" value="Genomic_DNA"/>
</dbReference>
<comment type="subunit">
    <text evidence="2">Homotrimer.</text>
</comment>
<dbReference type="InterPro" id="IPR023614">
    <property type="entry name" value="Porin_dom_sf"/>
</dbReference>
<dbReference type="Proteomes" id="UP000251341">
    <property type="component" value="Unassembled WGS sequence"/>
</dbReference>
<dbReference type="InterPro" id="IPR002299">
    <property type="entry name" value="Porin_Neis"/>
</dbReference>
<accession>A0A315ER35</accession>
<comment type="caution">
    <text evidence="12">The sequence shown here is derived from an EMBL/GenBank/DDBJ whole genome shotgun (WGS) entry which is preliminary data.</text>
</comment>
<comment type="subcellular location">
    <subcellularLocation>
        <location evidence="1">Cell outer membrane</location>
        <topology evidence="1">Multi-pass membrane protein</topology>
    </subcellularLocation>
</comment>
<dbReference type="InterPro" id="IPR050298">
    <property type="entry name" value="Gram-neg_bact_OMP"/>
</dbReference>
<keyword evidence="6" id="KW-0732">Signal</keyword>
<dbReference type="Gene3D" id="2.40.160.10">
    <property type="entry name" value="Porin"/>
    <property type="match status" value="1"/>
</dbReference>
<evidence type="ECO:0000256" key="10">
    <source>
        <dbReference type="ARBA" id="ARBA00023237"/>
    </source>
</evidence>
<keyword evidence="9" id="KW-0472">Membrane</keyword>
<evidence type="ECO:0000256" key="2">
    <source>
        <dbReference type="ARBA" id="ARBA00011233"/>
    </source>
</evidence>
<dbReference type="RefSeq" id="WP_108402249.1">
    <property type="nucleotide sequence ID" value="NZ_NESP01000001.1"/>
</dbReference>
<sequence>MAALAATSAFAQSSVTVYGVMDAAYKNYTLKNNAGEVLIKSNGVSDGSNAGSRVGFRGVEDLGNGRNANFVFEAGIVVAGPDGFANRSGAEGAQVAGVSNSGNMPLGAYGSNSNTRQAYVSASDKGLGELRIGYQYTELYNTSTNTGFFIGQEQPGGFLHKISNGEFGGTRANGLVYVSPKIAGTTTVTAQYGAGTARNDFESDLAAGQNGYKVNNAKRQSLGALFEQGPLRVGAAYTTYKQEQTLGTGTSSSVFGVSTANADLKATSFTSNLTQLNASYDFGMIKPVVQYVKGEKDLTSVTGAAGTETNGTIGKTVGKYDYKATTYGFTAPYGAATFFVLGGSGKITSATADINKYKQTQYGVRYALSKRTTAYVAAGTSKDEAAASAAASTAGGKSTYSAIGMTHSF</sequence>
<keyword evidence="10" id="KW-0998">Cell outer membrane</keyword>